<dbReference type="PANTHER" id="PTHR30483">
    <property type="entry name" value="LEUCINE-SPECIFIC-BINDING PROTEIN"/>
    <property type="match status" value="1"/>
</dbReference>
<dbReference type="InterPro" id="IPR051010">
    <property type="entry name" value="BCAA_transport"/>
</dbReference>
<dbReference type="CDD" id="cd06339">
    <property type="entry name" value="PBP1_YraM_LppC_lipoprotein-like"/>
    <property type="match status" value="1"/>
</dbReference>
<keyword evidence="1" id="KW-0029">Amino-acid transport</keyword>
<sequence>MRTIPGQPRAMQQQAFPSMQGQIAPMGAAVANAETIGRGPVKVALLLPLSGDPSMVAAGQAMANGARLAISYIESNPKIADNISLSLRDTGTSADGAARQAQAAVAEGASLVLGPVMGDQVGPASMITRSANLPMIAFSSNGAAAGPGVYLLSVLPEVEIRRALSYAKAQGKRRVAGLFPATNLGSVQKAAFEQGVFELGLTAGPSLSFSNDGELMAAIQRLAQEKGVDTLYLPDRQSAGRVAAALGAAGVKPGLILGSSQWTGANELFSIPSLSGAVFPAVDDVGLRAITPEYVARFGTQPLPLATIAYTAVILVNNSRLSLSAPKFDRAVLTSQSGFTGRDGVFRFLADGRSQYALVIKRIGGGGASVVDGAKL</sequence>
<dbReference type="InterPro" id="IPR007443">
    <property type="entry name" value="LpoA"/>
</dbReference>
<dbReference type="Proteomes" id="UP001156140">
    <property type="component" value="Unassembled WGS sequence"/>
</dbReference>
<reference evidence="2" key="1">
    <citation type="submission" date="2022-03" db="EMBL/GenBank/DDBJ databases">
        <title>The complete genome sequence of a Methyloterrigena soli.</title>
        <authorList>
            <person name="Zi Z."/>
        </authorList>
    </citation>
    <scope>NUCLEOTIDE SEQUENCE</scope>
    <source>
        <strain evidence="2">M48</strain>
    </source>
</reference>
<dbReference type="EMBL" id="JALAZD010000002">
    <property type="protein sequence ID" value="MCI0128401.1"/>
    <property type="molecule type" value="Genomic_DNA"/>
</dbReference>
<dbReference type="PANTHER" id="PTHR30483:SF6">
    <property type="entry name" value="PERIPLASMIC BINDING PROTEIN OF ABC TRANSPORTER FOR NATURAL AMINO ACIDS"/>
    <property type="match status" value="1"/>
</dbReference>
<keyword evidence="1" id="KW-0813">Transport</keyword>
<keyword evidence="3" id="KW-1185">Reference proteome</keyword>
<dbReference type="AlphaFoldDB" id="A0AA41QP36"/>
<dbReference type="SUPFAM" id="SSF53822">
    <property type="entry name" value="Periplasmic binding protein-like I"/>
    <property type="match status" value="1"/>
</dbReference>
<dbReference type="InterPro" id="IPR028082">
    <property type="entry name" value="Peripla_BP_I"/>
</dbReference>
<gene>
    <name evidence="2" type="ORF">ML536_16340</name>
</gene>
<dbReference type="Pfam" id="PF04348">
    <property type="entry name" value="LppC"/>
    <property type="match status" value="1"/>
</dbReference>
<evidence type="ECO:0000313" key="3">
    <source>
        <dbReference type="Proteomes" id="UP001156140"/>
    </source>
</evidence>
<organism evidence="2 3">
    <name type="scientific">Paradevosia shaoguanensis</name>
    <dbReference type="NCBI Taxonomy" id="1335043"/>
    <lineage>
        <taxon>Bacteria</taxon>
        <taxon>Pseudomonadati</taxon>
        <taxon>Pseudomonadota</taxon>
        <taxon>Alphaproteobacteria</taxon>
        <taxon>Hyphomicrobiales</taxon>
        <taxon>Devosiaceae</taxon>
        <taxon>Paradevosia</taxon>
    </lineage>
</organism>
<evidence type="ECO:0000256" key="1">
    <source>
        <dbReference type="ARBA" id="ARBA00022970"/>
    </source>
</evidence>
<name>A0AA41QP36_9HYPH</name>
<proteinExistence type="predicted"/>
<evidence type="ECO:0000313" key="2">
    <source>
        <dbReference type="EMBL" id="MCI0128401.1"/>
    </source>
</evidence>
<accession>A0AA41QP36</accession>
<comment type="caution">
    <text evidence="2">The sequence shown here is derived from an EMBL/GenBank/DDBJ whole genome shotgun (WGS) entry which is preliminary data.</text>
</comment>
<protein>
    <submittedName>
        <fullName evidence="2">Penicillin-binding protein activator</fullName>
    </submittedName>
</protein>
<dbReference type="RefSeq" id="WP_281736580.1">
    <property type="nucleotide sequence ID" value="NZ_JAKETQ010000002.1"/>
</dbReference>
<dbReference type="Gene3D" id="3.40.50.2300">
    <property type="match status" value="2"/>
</dbReference>
<dbReference type="GO" id="GO:0006865">
    <property type="term" value="P:amino acid transport"/>
    <property type="evidence" value="ECO:0007669"/>
    <property type="project" value="UniProtKB-KW"/>
</dbReference>